<dbReference type="Pfam" id="PF14192">
    <property type="entry name" value="DUF4314"/>
    <property type="match status" value="1"/>
</dbReference>
<dbReference type="AlphaFoldDB" id="A0AA43QX68"/>
<dbReference type="RefSeq" id="WP_282459118.1">
    <property type="nucleotide sequence ID" value="NZ_JAPFAR010000080.1"/>
</dbReference>
<dbReference type="EMBL" id="JAPFAR010000080">
    <property type="protein sequence ID" value="MDI3349639.1"/>
    <property type="molecule type" value="Genomic_DNA"/>
</dbReference>
<evidence type="ECO:0000259" key="1">
    <source>
        <dbReference type="Pfam" id="PF14192"/>
    </source>
</evidence>
<evidence type="ECO:0000313" key="2">
    <source>
        <dbReference type="EMBL" id="MDI3349639.1"/>
    </source>
</evidence>
<gene>
    <name evidence="2" type="ORF">DCBHLPFO_00627</name>
</gene>
<evidence type="ECO:0000313" key="3">
    <source>
        <dbReference type="Proteomes" id="UP001162175"/>
    </source>
</evidence>
<name>A0AA43QX68_MYCAR</name>
<feature type="domain" description="DUF4314" evidence="1">
    <location>
        <begin position="3"/>
        <end position="62"/>
    </location>
</feature>
<organism evidence="2 3">
    <name type="scientific">Mycoplasmopsis arginini</name>
    <name type="common">Mycoplasma arginini</name>
    <dbReference type="NCBI Taxonomy" id="2094"/>
    <lineage>
        <taxon>Bacteria</taxon>
        <taxon>Bacillati</taxon>
        <taxon>Mycoplasmatota</taxon>
        <taxon>Mycoplasmoidales</taxon>
        <taxon>Metamycoplasmataceae</taxon>
        <taxon>Mycoplasmopsis</taxon>
    </lineage>
</organism>
<dbReference type="InterPro" id="IPR025463">
    <property type="entry name" value="DUF4314"/>
</dbReference>
<comment type="caution">
    <text evidence="2">The sequence shown here is derived from an EMBL/GenBank/DDBJ whole genome shotgun (WGS) entry which is preliminary data.</text>
</comment>
<reference evidence="2" key="1">
    <citation type="submission" date="2022-11" db="EMBL/GenBank/DDBJ databases">
        <title>Draft genome of Mycoplasma arginini isolated from fly.</title>
        <authorList>
            <person name="Severgnini M."/>
            <person name="Gioia G."/>
            <person name="Cremonesi P."/>
            <person name="Moroni P."/>
            <person name="Addis M.F."/>
            <person name="Castiglioni B."/>
        </authorList>
    </citation>
    <scope>NUCLEOTIDE SEQUENCE</scope>
    <source>
        <strain evidence="2">QMP CG1-1632</strain>
    </source>
</reference>
<protein>
    <recommendedName>
        <fullName evidence="1">DUF4314 domain-containing protein</fullName>
    </recommendedName>
</protein>
<proteinExistence type="predicted"/>
<sequence>MVVKDTHLIGKQVELIYMKDEPQMEKGLKGVIVFIDDMNHYHVKWDNGSGLSLLPNEDKFNILN</sequence>
<dbReference type="Proteomes" id="UP001162175">
    <property type="component" value="Unassembled WGS sequence"/>
</dbReference>
<accession>A0AA43QX68</accession>